<keyword evidence="2 4" id="KW-0560">Oxidoreductase</keyword>
<comment type="similarity">
    <text evidence="1 4">Belongs to the aldehyde dehydrogenase family.</text>
</comment>
<feature type="domain" description="Aldehyde dehydrogenase" evidence="5">
    <location>
        <begin position="18"/>
        <end position="471"/>
    </location>
</feature>
<dbReference type="EMBL" id="BAABGR010000003">
    <property type="protein sequence ID" value="GAA4510624.1"/>
    <property type="molecule type" value="Genomic_DNA"/>
</dbReference>
<dbReference type="Gene3D" id="3.40.309.10">
    <property type="entry name" value="Aldehyde Dehydrogenase, Chain A, domain 2"/>
    <property type="match status" value="1"/>
</dbReference>
<dbReference type="CDD" id="cd07103">
    <property type="entry name" value="ALDH_F5_SSADH_GabD"/>
    <property type="match status" value="1"/>
</dbReference>
<organism evidence="6 7">
    <name type="scientific">Sphingobacterium thermophilum</name>
    <dbReference type="NCBI Taxonomy" id="768534"/>
    <lineage>
        <taxon>Bacteria</taxon>
        <taxon>Pseudomonadati</taxon>
        <taxon>Bacteroidota</taxon>
        <taxon>Sphingobacteriia</taxon>
        <taxon>Sphingobacteriales</taxon>
        <taxon>Sphingobacteriaceae</taxon>
        <taxon>Sphingobacterium</taxon>
    </lineage>
</organism>
<dbReference type="InterPro" id="IPR016163">
    <property type="entry name" value="Ald_DH_C"/>
</dbReference>
<evidence type="ECO:0000256" key="2">
    <source>
        <dbReference type="ARBA" id="ARBA00023002"/>
    </source>
</evidence>
<dbReference type="NCBIfam" id="TIGR01780">
    <property type="entry name" value="SSADH"/>
    <property type="match status" value="1"/>
</dbReference>
<evidence type="ECO:0000256" key="3">
    <source>
        <dbReference type="PROSITE-ProRule" id="PRU10007"/>
    </source>
</evidence>
<dbReference type="InterPro" id="IPR010102">
    <property type="entry name" value="Succ_semiAld_DH"/>
</dbReference>
<comment type="caution">
    <text evidence="6">The sequence shown here is derived from an EMBL/GenBank/DDBJ whole genome shotgun (WGS) entry which is preliminary data.</text>
</comment>
<evidence type="ECO:0000313" key="6">
    <source>
        <dbReference type="EMBL" id="GAA4510624.1"/>
    </source>
</evidence>
<dbReference type="PANTHER" id="PTHR43353">
    <property type="entry name" value="SUCCINATE-SEMIALDEHYDE DEHYDROGENASE, MITOCHONDRIAL"/>
    <property type="match status" value="1"/>
</dbReference>
<evidence type="ECO:0000256" key="1">
    <source>
        <dbReference type="ARBA" id="ARBA00009986"/>
    </source>
</evidence>
<dbReference type="InterPro" id="IPR016161">
    <property type="entry name" value="Ald_DH/histidinol_DH"/>
</dbReference>
<dbReference type="Gene3D" id="3.40.605.10">
    <property type="entry name" value="Aldehyde Dehydrogenase, Chain A, domain 1"/>
    <property type="match status" value="1"/>
</dbReference>
<dbReference type="InterPro" id="IPR050740">
    <property type="entry name" value="Aldehyde_DH_Superfamily"/>
</dbReference>
<gene>
    <name evidence="6" type="primary">gabD</name>
    <name evidence="6" type="ORF">GCM10023173_02260</name>
</gene>
<protein>
    <submittedName>
        <fullName evidence="6">NADP-dependent succinate-semialdehyde dehydrogenase</fullName>
    </submittedName>
</protein>
<reference evidence="7" key="1">
    <citation type="journal article" date="2019" name="Int. J. Syst. Evol. Microbiol.">
        <title>The Global Catalogue of Microorganisms (GCM) 10K type strain sequencing project: providing services to taxonomists for standard genome sequencing and annotation.</title>
        <authorList>
            <consortium name="The Broad Institute Genomics Platform"/>
            <consortium name="The Broad Institute Genome Sequencing Center for Infectious Disease"/>
            <person name="Wu L."/>
            <person name="Ma J."/>
        </authorList>
    </citation>
    <scope>NUCLEOTIDE SEQUENCE [LARGE SCALE GENOMIC DNA]</scope>
    <source>
        <strain evidence="7">JCM 17858</strain>
    </source>
</reference>
<dbReference type="PANTHER" id="PTHR43353:SF5">
    <property type="entry name" value="SUCCINATE-SEMIALDEHYDE DEHYDROGENASE, MITOCHONDRIAL"/>
    <property type="match status" value="1"/>
</dbReference>
<feature type="active site" evidence="3">
    <location>
        <position position="251"/>
    </location>
</feature>
<dbReference type="PROSITE" id="PS00687">
    <property type="entry name" value="ALDEHYDE_DEHYDR_GLU"/>
    <property type="match status" value="1"/>
</dbReference>
<accession>A0ABP8QTL8</accession>
<evidence type="ECO:0000313" key="7">
    <source>
        <dbReference type="Proteomes" id="UP001500394"/>
    </source>
</evidence>
<dbReference type="RefSeq" id="WP_345063503.1">
    <property type="nucleotide sequence ID" value="NZ_BAABGR010000003.1"/>
</dbReference>
<dbReference type="InterPro" id="IPR016162">
    <property type="entry name" value="Ald_DH_N"/>
</dbReference>
<name>A0ABP8QTL8_9SPHI</name>
<dbReference type="Proteomes" id="UP001500394">
    <property type="component" value="Unassembled WGS sequence"/>
</dbReference>
<evidence type="ECO:0000259" key="5">
    <source>
        <dbReference type="Pfam" id="PF00171"/>
    </source>
</evidence>
<proteinExistence type="inferred from homology"/>
<dbReference type="InterPro" id="IPR015590">
    <property type="entry name" value="Aldehyde_DH_dom"/>
</dbReference>
<keyword evidence="7" id="KW-1185">Reference proteome</keyword>
<sequence length="478" mass="51532">MENPLFIQKAYINGTFVEGTNSFEVINPSTNQSIGSLPDLTIEDCRQAIEDAHEAWKSWRNTPVGERCALVRKIFELTKEYKDALAEIMTLESGKPLAESKGEIDYGNAFVEWFAEEGKRAYGENIPSLNGLTRLSTIKQSVGVVGAITPWNFPLAMISRKMAPALVAGCTMVLKPASQTPFTAIALAKIAEMAGIPKGVFSVITSKDSKGIGHELATNPLVRKITFTGSTEVGRTLMEQAASTIKRVSFELGGNAPFLVFDDADLDAAVKGAVAGKFRNAGQTCVSINRFYVQDSIYDAFAEKLKQAVNQLKIGDGFEEGVQVGPLINKAAIEKVTDHVQDAVSKGARILIGGKVITDNFFAPTVLVDMPLTAKISTEETFGPICALFRFSTEEEGIALANDTPFGLAAYFYSENIHRCQRVAEALEAGMVGINTGLISNASAPFGGIKASGIGREGSKYGLDEYLEIKYLCYGQKG</sequence>
<evidence type="ECO:0000256" key="4">
    <source>
        <dbReference type="RuleBase" id="RU003345"/>
    </source>
</evidence>
<dbReference type="Pfam" id="PF00171">
    <property type="entry name" value="Aldedh"/>
    <property type="match status" value="1"/>
</dbReference>
<dbReference type="InterPro" id="IPR029510">
    <property type="entry name" value="Ald_DH_CS_GLU"/>
</dbReference>
<dbReference type="SUPFAM" id="SSF53720">
    <property type="entry name" value="ALDH-like"/>
    <property type="match status" value="1"/>
</dbReference>